<reference evidence="2" key="1">
    <citation type="journal article" date="2021" name="New Phytol.">
        <title>Evolutionary innovations through gain and loss of genes in the ectomycorrhizal Boletales.</title>
        <authorList>
            <person name="Wu G."/>
            <person name="Miyauchi S."/>
            <person name="Morin E."/>
            <person name="Kuo A."/>
            <person name="Drula E."/>
            <person name="Varga T."/>
            <person name="Kohler A."/>
            <person name="Feng B."/>
            <person name="Cao Y."/>
            <person name="Lipzen A."/>
            <person name="Daum C."/>
            <person name="Hundley H."/>
            <person name="Pangilinan J."/>
            <person name="Johnson J."/>
            <person name="Barry K."/>
            <person name="LaButti K."/>
            <person name="Ng V."/>
            <person name="Ahrendt S."/>
            <person name="Min B."/>
            <person name="Choi I.G."/>
            <person name="Park H."/>
            <person name="Plett J.M."/>
            <person name="Magnuson J."/>
            <person name="Spatafora J.W."/>
            <person name="Nagy L.G."/>
            <person name="Henrissat B."/>
            <person name="Grigoriev I.V."/>
            <person name="Yang Z.L."/>
            <person name="Xu J."/>
            <person name="Martin F.M."/>
        </authorList>
    </citation>
    <scope>NUCLEOTIDE SEQUENCE</scope>
    <source>
        <strain evidence="2">KKN 215</strain>
    </source>
</reference>
<dbReference type="EMBL" id="JAEVFJ010000018">
    <property type="protein sequence ID" value="KAH8099869.1"/>
    <property type="molecule type" value="Genomic_DNA"/>
</dbReference>
<name>A0A8K0UN85_9AGAR</name>
<accession>A0A8K0UN85</accession>
<dbReference type="Proteomes" id="UP000813824">
    <property type="component" value="Unassembled WGS sequence"/>
</dbReference>
<dbReference type="AlphaFoldDB" id="A0A8K0UN85"/>
<dbReference type="PANTHER" id="PTHR28674">
    <property type="entry name" value="SIMILAR TO DNA SEGMENT, CHR 10, WAYNE STATE UNIVERSITY 102,-EXPRESSED"/>
    <property type="match status" value="1"/>
</dbReference>
<dbReference type="InterPro" id="IPR027921">
    <property type="entry name" value="NOPCHAP1"/>
</dbReference>
<evidence type="ECO:0000256" key="1">
    <source>
        <dbReference type="SAM" id="MobiDB-lite"/>
    </source>
</evidence>
<gene>
    <name evidence="2" type="ORF">BXZ70DRAFT_941598</name>
</gene>
<protein>
    <submittedName>
        <fullName evidence="2">Uncharacterized protein</fullName>
    </submittedName>
</protein>
<dbReference type="GO" id="GO:0000492">
    <property type="term" value="P:box C/D snoRNP assembly"/>
    <property type="evidence" value="ECO:0007669"/>
    <property type="project" value="InterPro"/>
</dbReference>
<dbReference type="PANTHER" id="PTHR28674:SF1">
    <property type="entry name" value="NOP PROTEIN CHAPERONE 1"/>
    <property type="match status" value="1"/>
</dbReference>
<evidence type="ECO:0000313" key="3">
    <source>
        <dbReference type="Proteomes" id="UP000813824"/>
    </source>
</evidence>
<organism evidence="2 3">
    <name type="scientific">Cristinia sonorae</name>
    <dbReference type="NCBI Taxonomy" id="1940300"/>
    <lineage>
        <taxon>Eukaryota</taxon>
        <taxon>Fungi</taxon>
        <taxon>Dikarya</taxon>
        <taxon>Basidiomycota</taxon>
        <taxon>Agaricomycotina</taxon>
        <taxon>Agaricomycetes</taxon>
        <taxon>Agaricomycetidae</taxon>
        <taxon>Agaricales</taxon>
        <taxon>Pleurotineae</taxon>
        <taxon>Stephanosporaceae</taxon>
        <taxon>Cristinia</taxon>
    </lineage>
</organism>
<feature type="compositionally biased region" description="Low complexity" evidence="1">
    <location>
        <begin position="171"/>
        <end position="187"/>
    </location>
</feature>
<proteinExistence type="predicted"/>
<evidence type="ECO:0000313" key="2">
    <source>
        <dbReference type="EMBL" id="KAH8099869.1"/>
    </source>
</evidence>
<sequence length="227" mass="24175">MNNTNPSNDTSHTNQRLEIEDADDRLNRLQSVLMQLDSKQPAQGPLQQGPRSFDFGDRSTFAIEPPSALLSRVQAFLPELAASNAQLELQAQENPKSVDIENVNDGEAYIQMKLGLGVFESRATKYGRDVDMPHTQASSSSGSGSGSNDSSSSDDTEMSTGSDSDSDSDSDASSIDIISAFTSALPRPIRPLPRRSSTRPGIVVLEGGSYPGSYDTSSSPASGDSRP</sequence>
<dbReference type="OrthoDB" id="1112980at2759"/>
<keyword evidence="3" id="KW-1185">Reference proteome</keyword>
<dbReference type="GO" id="GO:0062064">
    <property type="term" value="F:box C/D methylation guide snoRNP complex binding"/>
    <property type="evidence" value="ECO:0007669"/>
    <property type="project" value="TreeGrafter"/>
</dbReference>
<comment type="caution">
    <text evidence="2">The sequence shown here is derived from an EMBL/GenBank/DDBJ whole genome shotgun (WGS) entry which is preliminary data.</text>
</comment>
<dbReference type="Pfam" id="PF15370">
    <property type="entry name" value="NOPCHAP1"/>
    <property type="match status" value="1"/>
</dbReference>
<feature type="compositionally biased region" description="Low complexity" evidence="1">
    <location>
        <begin position="137"/>
        <end position="151"/>
    </location>
</feature>
<feature type="region of interest" description="Disordered" evidence="1">
    <location>
        <begin position="130"/>
        <end position="227"/>
    </location>
</feature>
<feature type="compositionally biased region" description="Polar residues" evidence="1">
    <location>
        <begin position="214"/>
        <end position="227"/>
    </location>
</feature>